<dbReference type="PROSITE" id="PS51384">
    <property type="entry name" value="FAD_FR"/>
    <property type="match status" value="1"/>
</dbReference>
<dbReference type="AlphaFoldDB" id="A0AA86WW36"/>
<keyword evidence="5" id="KW-1185">Reference proteome</keyword>
<feature type="binding site" evidence="1">
    <location>
        <begin position="67"/>
        <end position="69"/>
    </location>
    <ligand>
        <name>FAD</name>
        <dbReference type="ChEBI" id="CHEBI:57692"/>
    </ligand>
</feature>
<protein>
    <submittedName>
        <fullName evidence="4">Anaerobic sulfite reductase subunit B</fullName>
    </submittedName>
</protein>
<dbReference type="PIRSF" id="PIRSF006816">
    <property type="entry name" value="Cyc3_hyd_g"/>
    <property type="match status" value="1"/>
</dbReference>
<dbReference type="SUPFAM" id="SSF63380">
    <property type="entry name" value="Riboflavin synthase domain-like"/>
    <property type="match status" value="1"/>
</dbReference>
<feature type="domain" description="FAD-binding FR-type" evidence="3">
    <location>
        <begin position="8"/>
        <end position="99"/>
    </location>
</feature>
<dbReference type="InterPro" id="IPR039261">
    <property type="entry name" value="FNR_nucleotide-bd"/>
</dbReference>
<dbReference type="PANTHER" id="PTHR43513:SF1">
    <property type="entry name" value="ANAEROBIC SULFITE REDUCTASE SUBUNIT B"/>
    <property type="match status" value="1"/>
</dbReference>
<dbReference type="InterPro" id="IPR012165">
    <property type="entry name" value="Cyt_c3_hydrogenase_gsu"/>
</dbReference>
<keyword evidence="1" id="KW-0285">Flavoprotein</keyword>
<comment type="cofactor">
    <cofactor evidence="2">
        <name>[2Fe-2S] cluster</name>
        <dbReference type="ChEBI" id="CHEBI:190135"/>
    </cofactor>
    <text evidence="2">Binds 1 [2Fe-2S] cluster per subunit.</text>
</comment>
<evidence type="ECO:0000259" key="3">
    <source>
        <dbReference type="PROSITE" id="PS51384"/>
    </source>
</evidence>
<evidence type="ECO:0000256" key="2">
    <source>
        <dbReference type="PIRSR" id="PIRSR006816-2"/>
    </source>
</evidence>
<dbReference type="InterPro" id="IPR014260">
    <property type="entry name" value="Sulphite_reductase_B"/>
</dbReference>
<dbReference type="EMBL" id="CCKJ01000051">
    <property type="protein sequence ID" value="CDT89622.1"/>
    <property type="molecule type" value="Genomic_DNA"/>
</dbReference>
<feature type="binding site" evidence="2">
    <location>
        <position position="242"/>
    </location>
    <ligand>
        <name>[2Fe-2S] cluster</name>
        <dbReference type="ChEBI" id="CHEBI:190135"/>
    </ligand>
</feature>
<evidence type="ECO:0000313" key="5">
    <source>
        <dbReference type="Proteomes" id="UP000041625"/>
    </source>
</evidence>
<dbReference type="Pfam" id="PF10418">
    <property type="entry name" value="DHODB_Fe-S_bind"/>
    <property type="match status" value="1"/>
</dbReference>
<dbReference type="InterPro" id="IPR019480">
    <property type="entry name" value="Dihydroorotate_DH_Fe-S-bd"/>
</dbReference>
<evidence type="ECO:0000313" key="4">
    <source>
        <dbReference type="EMBL" id="CDT89622.1"/>
    </source>
</evidence>
<dbReference type="GO" id="GO:0050660">
    <property type="term" value="F:flavin adenine dinucleotide binding"/>
    <property type="evidence" value="ECO:0007669"/>
    <property type="project" value="InterPro"/>
</dbReference>
<dbReference type="InterPro" id="IPR017927">
    <property type="entry name" value="FAD-bd_FR_type"/>
</dbReference>
<feature type="binding site" evidence="2">
    <location>
        <position position="250"/>
    </location>
    <ligand>
        <name>[2Fe-2S] cluster</name>
        <dbReference type="ChEBI" id="CHEBI:190135"/>
    </ligand>
</feature>
<evidence type="ECO:0000256" key="1">
    <source>
        <dbReference type="PIRSR" id="PIRSR006816-1"/>
    </source>
</evidence>
<feature type="binding site" evidence="2">
    <location>
        <position position="234"/>
    </location>
    <ligand>
        <name>[2Fe-2S] cluster</name>
        <dbReference type="ChEBI" id="CHEBI:190135"/>
    </ligand>
</feature>
<keyword evidence="2" id="KW-0001">2Fe-2S</keyword>
<dbReference type="GO" id="GO:0046872">
    <property type="term" value="F:metal ion binding"/>
    <property type="evidence" value="ECO:0007669"/>
    <property type="project" value="UniProtKB-KW"/>
</dbReference>
<proteinExistence type="predicted"/>
<comment type="caution">
    <text evidence="4">The sequence shown here is derived from an EMBL/GenBank/DDBJ whole genome shotgun (WGS) entry which is preliminary data.</text>
</comment>
<keyword evidence="2" id="KW-0479">Metal-binding</keyword>
<name>A0AA86WW36_9VIBR</name>
<reference evidence="4 5" key="1">
    <citation type="submission" date="2014-06" db="EMBL/GenBank/DDBJ databases">
        <authorList>
            <person name="Le Roux F."/>
        </authorList>
    </citation>
    <scope>NUCLEOTIDE SEQUENCE [LARGE SCALE GENOMIC DNA]</scope>
    <source>
        <strain evidence="4 5">J2-31</strain>
    </source>
</reference>
<dbReference type="GO" id="GO:0006221">
    <property type="term" value="P:pyrimidine nucleotide biosynthetic process"/>
    <property type="evidence" value="ECO:0007669"/>
    <property type="project" value="InterPro"/>
</dbReference>
<dbReference type="Proteomes" id="UP000041625">
    <property type="component" value="Unassembled WGS sequence"/>
</dbReference>
<dbReference type="Gene3D" id="2.40.30.10">
    <property type="entry name" value="Translation factors"/>
    <property type="match status" value="1"/>
</dbReference>
<dbReference type="SUPFAM" id="SSF52343">
    <property type="entry name" value="Ferredoxin reductase-like, C-terminal NADP-linked domain"/>
    <property type="match status" value="1"/>
</dbReference>
<dbReference type="RefSeq" id="WP_050651820.1">
    <property type="nucleotide sequence ID" value="NZ_LK933992.1"/>
</dbReference>
<dbReference type="InterPro" id="IPR017938">
    <property type="entry name" value="Riboflavin_synthase-like_b-brl"/>
</dbReference>
<comment type="cofactor">
    <cofactor evidence="1">
        <name>FAD</name>
        <dbReference type="ChEBI" id="CHEBI:57692"/>
    </cofactor>
    <text evidence="1">Binds 1 FAD per subunit.</text>
</comment>
<dbReference type="InterPro" id="IPR001433">
    <property type="entry name" value="OxRdtase_FAD/NAD-bd"/>
</dbReference>
<dbReference type="Pfam" id="PF00175">
    <property type="entry name" value="NAD_binding_1"/>
    <property type="match status" value="1"/>
</dbReference>
<dbReference type="Gene3D" id="3.40.50.80">
    <property type="entry name" value="Nucleotide-binding domain of ferredoxin-NADP reductase (FNR) module"/>
    <property type="match status" value="1"/>
</dbReference>
<sequence>MCQCKNQLVPQSYKILDITKHTEIEWNFRVECDFDVKFGQFVEVSLPLFGEAPISISDFGEGYIDLLIRKVGKVTYELFTKHVGDMVWMRGVHGNGYPMEKYHGKHLIVIAGGTGVAPVKGLINHFSHETQLVKSMDVVVGYKNDQAVLYKEEMKHWNDTINLICTLDEESNNEFYQTGLVTKYIETLDLSDIHDVQLIVVGPPIMIKFVVKAFLELGLKEEQIWVDYERKMACAVGKCGHCRIGEKYVCVDGPVFQYDEAQSMVD</sequence>
<keyword evidence="1" id="KW-0274">FAD</keyword>
<accession>A0AA86WW36</accession>
<feature type="binding site" evidence="2">
    <location>
        <position position="239"/>
    </location>
    <ligand>
        <name>[2Fe-2S] cluster</name>
        <dbReference type="ChEBI" id="CHEBI:190135"/>
    </ligand>
</feature>
<keyword evidence="2" id="KW-0411">Iron-sulfur</keyword>
<dbReference type="NCBIfam" id="TIGR02911">
    <property type="entry name" value="sulfite_red_B"/>
    <property type="match status" value="1"/>
</dbReference>
<dbReference type="InterPro" id="IPR050353">
    <property type="entry name" value="PyrK_electron_transfer"/>
</dbReference>
<dbReference type="GO" id="GO:0051537">
    <property type="term" value="F:2 iron, 2 sulfur cluster binding"/>
    <property type="evidence" value="ECO:0007669"/>
    <property type="project" value="UniProtKB-KW"/>
</dbReference>
<dbReference type="CDD" id="cd06221">
    <property type="entry name" value="sulfite_reductase_like"/>
    <property type="match status" value="1"/>
</dbReference>
<gene>
    <name evidence="4" type="primary">asrB</name>
    <name evidence="4" type="ORF">VCR31J2_1440008</name>
</gene>
<organism evidence="4 5">
    <name type="scientific">Vibrio coralliirubri</name>
    <dbReference type="NCBI Taxonomy" id="1516159"/>
    <lineage>
        <taxon>Bacteria</taxon>
        <taxon>Pseudomonadati</taxon>
        <taxon>Pseudomonadota</taxon>
        <taxon>Gammaproteobacteria</taxon>
        <taxon>Vibrionales</taxon>
        <taxon>Vibrionaceae</taxon>
        <taxon>Vibrio</taxon>
    </lineage>
</organism>
<dbReference type="PRINTS" id="PR00410">
    <property type="entry name" value="PHEHYDRXLASE"/>
</dbReference>
<dbReference type="GO" id="GO:0016491">
    <property type="term" value="F:oxidoreductase activity"/>
    <property type="evidence" value="ECO:0007669"/>
    <property type="project" value="InterPro"/>
</dbReference>
<keyword evidence="2" id="KW-0408">Iron</keyword>
<dbReference type="PANTHER" id="PTHR43513">
    <property type="entry name" value="DIHYDROOROTATE DEHYDROGENASE B (NAD(+)), ELECTRON TRANSFER SUBUNIT"/>
    <property type="match status" value="1"/>
</dbReference>